<evidence type="ECO:0000313" key="2">
    <source>
        <dbReference type="EMBL" id="KKR71658.1"/>
    </source>
</evidence>
<accession>A0A0G0T3N1</accession>
<comment type="caution">
    <text evidence="2">The sequence shown here is derived from an EMBL/GenBank/DDBJ whole genome shotgun (WGS) entry which is preliminary data.</text>
</comment>
<dbReference type="EMBL" id="LBZM01000022">
    <property type="protein sequence ID" value="KKR71658.1"/>
    <property type="molecule type" value="Genomic_DNA"/>
</dbReference>
<proteinExistence type="predicted"/>
<evidence type="ECO:0000256" key="1">
    <source>
        <dbReference type="SAM" id="MobiDB-lite"/>
    </source>
</evidence>
<feature type="compositionally biased region" description="Polar residues" evidence="1">
    <location>
        <begin position="36"/>
        <end position="57"/>
    </location>
</feature>
<evidence type="ECO:0000313" key="3">
    <source>
        <dbReference type="Proteomes" id="UP000034664"/>
    </source>
</evidence>
<protein>
    <submittedName>
        <fullName evidence="2">Uncharacterized protein</fullName>
    </submittedName>
</protein>
<gene>
    <name evidence="2" type="ORF">UU14_C0022G0006</name>
</gene>
<dbReference type="AlphaFoldDB" id="A0A0G0T3N1"/>
<name>A0A0G0T3N1_9BACT</name>
<dbReference type="Proteomes" id="UP000034664">
    <property type="component" value="Unassembled WGS sequence"/>
</dbReference>
<sequence>MEFESRIVFAPNRDQGGTQAADEELRQFHQWLNSLRPINQSSGDDTVKPTVSESGASEDSLPALFENGPY</sequence>
<feature type="region of interest" description="Disordered" evidence="1">
    <location>
        <begin position="36"/>
        <end position="70"/>
    </location>
</feature>
<organism evidence="2 3">
    <name type="scientific">Candidatus Roizmanbacteria bacterium GW2011_GWB1_40_7</name>
    <dbReference type="NCBI Taxonomy" id="1618482"/>
    <lineage>
        <taxon>Bacteria</taxon>
        <taxon>Candidatus Roizmaniibacteriota</taxon>
    </lineage>
</organism>
<reference evidence="2 3" key="1">
    <citation type="journal article" date="2015" name="Nature">
        <title>rRNA introns, odd ribosomes, and small enigmatic genomes across a large radiation of phyla.</title>
        <authorList>
            <person name="Brown C.T."/>
            <person name="Hug L.A."/>
            <person name="Thomas B.C."/>
            <person name="Sharon I."/>
            <person name="Castelle C.J."/>
            <person name="Singh A."/>
            <person name="Wilkins M.J."/>
            <person name="Williams K.H."/>
            <person name="Banfield J.F."/>
        </authorList>
    </citation>
    <scope>NUCLEOTIDE SEQUENCE [LARGE SCALE GENOMIC DNA]</scope>
</reference>